<organism evidence="3 4">
    <name type="scientific">Amedibacillus dolichus</name>
    <dbReference type="NCBI Taxonomy" id="31971"/>
    <lineage>
        <taxon>Bacteria</taxon>
        <taxon>Bacillati</taxon>
        <taxon>Bacillota</taxon>
        <taxon>Erysipelotrichia</taxon>
        <taxon>Erysipelotrichales</taxon>
        <taxon>Erysipelotrichaceae</taxon>
        <taxon>Amedibacillus</taxon>
    </lineage>
</organism>
<dbReference type="GeneID" id="92793710"/>
<dbReference type="RefSeq" id="WP_022420577.1">
    <property type="nucleotide sequence ID" value="NZ_CABKNA010000003.1"/>
</dbReference>
<dbReference type="Pfam" id="PF00575">
    <property type="entry name" value="S1"/>
    <property type="match status" value="1"/>
</dbReference>
<dbReference type="InterPro" id="IPR012340">
    <property type="entry name" value="NA-bd_OB-fold"/>
</dbReference>
<feature type="domain" description="S1 motif" evidence="1">
    <location>
        <begin position="6"/>
        <end position="75"/>
    </location>
</feature>
<proteinExistence type="predicted"/>
<accession>A0A415PQS8</accession>
<dbReference type="EMBL" id="QRPK01000004">
    <property type="protein sequence ID" value="RHM15041.1"/>
    <property type="molecule type" value="Genomic_DNA"/>
</dbReference>
<protein>
    <submittedName>
        <fullName evidence="3">S1 RNA-binding domain-containing protein</fullName>
    </submittedName>
</protein>
<reference evidence="2" key="2">
    <citation type="submission" date="2021-02" db="EMBL/GenBank/DDBJ databases">
        <title>Infant gut strain persistence is associated with maternal origin, phylogeny, and functional potential including surface adhesion and iron acquisition.</title>
        <authorList>
            <person name="Lou Y.C."/>
        </authorList>
    </citation>
    <scope>NUCLEOTIDE SEQUENCE</scope>
    <source>
        <strain evidence="2">L3_108_103G1_dasL3_108_103G1_concoct_2</strain>
    </source>
</reference>
<dbReference type="Proteomes" id="UP000284868">
    <property type="component" value="Unassembled WGS sequence"/>
</dbReference>
<dbReference type="SUPFAM" id="SSF50249">
    <property type="entry name" value="Nucleic acid-binding proteins"/>
    <property type="match status" value="1"/>
</dbReference>
<keyword evidence="4" id="KW-1185">Reference proteome</keyword>
<dbReference type="OrthoDB" id="9810507at2"/>
<dbReference type="PANTHER" id="PTHR10724">
    <property type="entry name" value="30S RIBOSOMAL PROTEIN S1"/>
    <property type="match status" value="1"/>
</dbReference>
<evidence type="ECO:0000313" key="4">
    <source>
        <dbReference type="Proteomes" id="UP000284868"/>
    </source>
</evidence>
<gene>
    <name evidence="3" type="ORF">DWZ83_01620</name>
    <name evidence="2" type="ORF">KHZ85_00735</name>
</gene>
<dbReference type="NCBIfam" id="NF040579">
    <property type="entry name" value="S1_dom_CvfD"/>
    <property type="match status" value="1"/>
</dbReference>
<dbReference type="AlphaFoldDB" id="A0A415PQS8"/>
<dbReference type="GO" id="GO:0006412">
    <property type="term" value="P:translation"/>
    <property type="evidence" value="ECO:0007669"/>
    <property type="project" value="TreeGrafter"/>
</dbReference>
<dbReference type="Proteomes" id="UP000753219">
    <property type="component" value="Unassembled WGS sequence"/>
</dbReference>
<dbReference type="GO" id="GO:0003735">
    <property type="term" value="F:structural constituent of ribosome"/>
    <property type="evidence" value="ECO:0007669"/>
    <property type="project" value="TreeGrafter"/>
</dbReference>
<dbReference type="GO" id="GO:0003729">
    <property type="term" value="F:mRNA binding"/>
    <property type="evidence" value="ECO:0007669"/>
    <property type="project" value="TreeGrafter"/>
</dbReference>
<evidence type="ECO:0000259" key="1">
    <source>
        <dbReference type="PROSITE" id="PS50126"/>
    </source>
</evidence>
<dbReference type="PROSITE" id="PS50126">
    <property type="entry name" value="S1"/>
    <property type="match status" value="1"/>
</dbReference>
<sequence>MRYMVGEVVEGVITGIQPYGAFVYLDSKHNGLIHISEISERFVRDVHTYVKINERVKVKILDIDEDGIHFKLSLKAVEANKARSLRKRKMIQELPEMKKGFSSLAAKLDTWIKEAIE</sequence>
<dbReference type="PANTHER" id="PTHR10724:SF10">
    <property type="entry name" value="S1 RNA-BINDING DOMAIN-CONTAINING PROTEIN 1"/>
    <property type="match status" value="1"/>
</dbReference>
<evidence type="ECO:0000313" key="2">
    <source>
        <dbReference type="EMBL" id="MBS4883287.1"/>
    </source>
</evidence>
<dbReference type="InterPro" id="IPR050437">
    <property type="entry name" value="Ribos_protein_bS1-like"/>
</dbReference>
<name>A0A415PQS8_9FIRM</name>
<dbReference type="SMART" id="SM00316">
    <property type="entry name" value="S1"/>
    <property type="match status" value="1"/>
</dbReference>
<comment type="caution">
    <text evidence="3">The sequence shown here is derived from an EMBL/GenBank/DDBJ whole genome shotgun (WGS) entry which is preliminary data.</text>
</comment>
<dbReference type="EMBL" id="JAGZMZ010000001">
    <property type="protein sequence ID" value="MBS4883287.1"/>
    <property type="molecule type" value="Genomic_DNA"/>
</dbReference>
<dbReference type="Gene3D" id="2.40.50.140">
    <property type="entry name" value="Nucleic acid-binding proteins"/>
    <property type="match status" value="1"/>
</dbReference>
<dbReference type="InterPro" id="IPR003029">
    <property type="entry name" value="S1_domain"/>
</dbReference>
<evidence type="ECO:0000313" key="3">
    <source>
        <dbReference type="EMBL" id="RHM15041.1"/>
    </source>
</evidence>
<reference evidence="3 4" key="1">
    <citation type="submission" date="2018-08" db="EMBL/GenBank/DDBJ databases">
        <title>A genome reference for cultivated species of the human gut microbiota.</title>
        <authorList>
            <person name="Zou Y."/>
            <person name="Xue W."/>
            <person name="Luo G."/>
        </authorList>
    </citation>
    <scope>NUCLEOTIDE SEQUENCE [LARGE SCALE GENOMIC DNA]</scope>
    <source>
        <strain evidence="3 4">AF35-6BH</strain>
    </source>
</reference>